<evidence type="ECO:0000256" key="2">
    <source>
        <dbReference type="SAM" id="Phobius"/>
    </source>
</evidence>
<reference evidence="4 5" key="1">
    <citation type="journal article" date="2016" name="Mol. Biol. Evol.">
        <title>Comparative Genomics of Early-Diverging Mushroom-Forming Fungi Provides Insights into the Origins of Lignocellulose Decay Capabilities.</title>
        <authorList>
            <person name="Nagy L.G."/>
            <person name="Riley R."/>
            <person name="Tritt A."/>
            <person name="Adam C."/>
            <person name="Daum C."/>
            <person name="Floudas D."/>
            <person name="Sun H."/>
            <person name="Yadav J.S."/>
            <person name="Pangilinan J."/>
            <person name="Larsson K.H."/>
            <person name="Matsuura K."/>
            <person name="Barry K."/>
            <person name="Labutti K."/>
            <person name="Kuo R."/>
            <person name="Ohm R.A."/>
            <person name="Bhattacharya S.S."/>
            <person name="Shirouzu T."/>
            <person name="Yoshinaga Y."/>
            <person name="Martin F.M."/>
            <person name="Grigoriev I.V."/>
            <person name="Hibbett D.S."/>
        </authorList>
    </citation>
    <scope>NUCLEOTIDE SEQUENCE [LARGE SCALE GENOMIC DNA]</scope>
    <source>
        <strain evidence="4 5">HHB12733</strain>
    </source>
</reference>
<keyword evidence="2" id="KW-1133">Transmembrane helix</keyword>
<feature type="domain" description="DUF6535" evidence="3">
    <location>
        <begin position="57"/>
        <end position="233"/>
    </location>
</feature>
<feature type="transmembrane region" description="Helical" evidence="2">
    <location>
        <begin position="420"/>
        <end position="439"/>
    </location>
</feature>
<accession>A0A165E6F0</accession>
<protein>
    <recommendedName>
        <fullName evidence="3">DUF6535 domain-containing protein</fullName>
    </recommendedName>
</protein>
<dbReference type="EMBL" id="KV424019">
    <property type="protein sequence ID" value="KZT54200.1"/>
    <property type="molecule type" value="Genomic_DNA"/>
</dbReference>
<dbReference type="Proteomes" id="UP000076842">
    <property type="component" value="Unassembled WGS sequence"/>
</dbReference>
<evidence type="ECO:0000256" key="1">
    <source>
        <dbReference type="SAM" id="MobiDB-lite"/>
    </source>
</evidence>
<feature type="transmembrane region" description="Helical" evidence="2">
    <location>
        <begin position="82"/>
        <end position="104"/>
    </location>
</feature>
<feature type="transmembrane region" description="Helical" evidence="2">
    <location>
        <begin position="212"/>
        <end position="232"/>
    </location>
</feature>
<dbReference type="AlphaFoldDB" id="A0A165E6F0"/>
<gene>
    <name evidence="4" type="ORF">CALCODRAFT_519529</name>
</gene>
<feature type="transmembrane region" description="Helical" evidence="2">
    <location>
        <begin position="152"/>
        <end position="171"/>
    </location>
</feature>
<evidence type="ECO:0000313" key="5">
    <source>
        <dbReference type="Proteomes" id="UP000076842"/>
    </source>
</evidence>
<feature type="transmembrane region" description="Helical" evidence="2">
    <location>
        <begin position="476"/>
        <end position="495"/>
    </location>
</feature>
<proteinExistence type="predicted"/>
<dbReference type="OrthoDB" id="3219854at2759"/>
<feature type="domain" description="DUF6535" evidence="3">
    <location>
        <begin position="323"/>
        <end position="499"/>
    </location>
</feature>
<feature type="region of interest" description="Disordered" evidence="1">
    <location>
        <begin position="1"/>
        <end position="27"/>
    </location>
</feature>
<organism evidence="4 5">
    <name type="scientific">Calocera cornea HHB12733</name>
    <dbReference type="NCBI Taxonomy" id="1353952"/>
    <lineage>
        <taxon>Eukaryota</taxon>
        <taxon>Fungi</taxon>
        <taxon>Dikarya</taxon>
        <taxon>Basidiomycota</taxon>
        <taxon>Agaricomycotina</taxon>
        <taxon>Dacrymycetes</taxon>
        <taxon>Dacrymycetales</taxon>
        <taxon>Dacrymycetaceae</taxon>
        <taxon>Calocera</taxon>
    </lineage>
</organism>
<dbReference type="STRING" id="1353952.A0A165E6F0"/>
<dbReference type="InParanoid" id="A0A165E6F0"/>
<sequence>MGLGHEQPFPEDFWSAPTSTPWKSDNDTSAVPTGSFLRDIVADLPPGVGMAPEAAIWPLYNEEAEKWDKDTVETQNGGMENLLVFAALFSAVVTAFLTQTLPLLQPDNQQTMVDELRAISSQLASVGSGTTPAAAHRESVFQLSSAAITINLLWASSLFLSLYMSVTAMLVKQWLRVYTTDLPSAPKDRAVERQRRFDGLRKWGVVRIADSLWTWIHVAVALFLSGFVIYLWTLSTALAAVMVAFFAIASINYLSLAAAPIFWPYCPFVSPLTRILMEQPFPEDFWAAVVPEEKPHVSDEPVRRRFINTIPTWTGMGPDAAIWPTYNEQAEKVDKEMVETYNGGMENLLVFAALFSAVVTAFLVLSIPLLQADNAQAVVDGIAVLSAQLAAQQSIPVHSVTSAYQQAAFWPSSSAICVNLLWICSLLVSLSTSVLAMLAKEWLRVYVTEVPSTPKERAMERQLRYDGLQTWRVDGIVNSLPIFIHLAVGLFLAGLDAYLCSLSLWVGVPVAFLTCVQWFNIFIVDLSN</sequence>
<keyword evidence="2" id="KW-0812">Transmembrane</keyword>
<feature type="transmembrane region" description="Helical" evidence="2">
    <location>
        <begin position="348"/>
        <end position="370"/>
    </location>
</feature>
<keyword evidence="5" id="KW-1185">Reference proteome</keyword>
<evidence type="ECO:0000259" key="3">
    <source>
        <dbReference type="Pfam" id="PF20153"/>
    </source>
</evidence>
<feature type="compositionally biased region" description="Polar residues" evidence="1">
    <location>
        <begin position="16"/>
        <end position="27"/>
    </location>
</feature>
<dbReference type="InterPro" id="IPR045338">
    <property type="entry name" value="DUF6535"/>
</dbReference>
<dbReference type="Pfam" id="PF20153">
    <property type="entry name" value="DUF6535"/>
    <property type="match status" value="2"/>
</dbReference>
<keyword evidence="2" id="KW-0472">Membrane</keyword>
<name>A0A165E6F0_9BASI</name>
<evidence type="ECO:0000313" key="4">
    <source>
        <dbReference type="EMBL" id="KZT54200.1"/>
    </source>
</evidence>
<feature type="transmembrane region" description="Helical" evidence="2">
    <location>
        <begin position="239"/>
        <end position="263"/>
    </location>
</feature>
<feature type="transmembrane region" description="Helical" evidence="2">
    <location>
        <begin position="502"/>
        <end position="523"/>
    </location>
</feature>